<reference evidence="9" key="1">
    <citation type="journal article" date="2019" name="Int. J. Syst. Evol. Microbiol.">
        <title>The Global Catalogue of Microorganisms (GCM) 10K type strain sequencing project: providing services to taxonomists for standard genome sequencing and annotation.</title>
        <authorList>
            <consortium name="The Broad Institute Genomics Platform"/>
            <consortium name="The Broad Institute Genome Sequencing Center for Infectious Disease"/>
            <person name="Wu L."/>
            <person name="Ma J."/>
        </authorList>
    </citation>
    <scope>NUCLEOTIDE SEQUENCE [LARGE SCALE GENOMIC DNA]</scope>
    <source>
        <strain evidence="9">CGMCC 4.7242</strain>
    </source>
</reference>
<keyword evidence="5" id="KW-0862">Zinc</keyword>
<comment type="similarity">
    <text evidence="1">Belongs to the bacterial solute-binding protein 9 family.</text>
</comment>
<dbReference type="InterPro" id="IPR050492">
    <property type="entry name" value="Bact_metal-bind_prot9"/>
</dbReference>
<evidence type="ECO:0000256" key="2">
    <source>
        <dbReference type="ARBA" id="ARBA00015915"/>
    </source>
</evidence>
<keyword evidence="4 7" id="KW-0732">Signal</keyword>
<feature type="signal peptide" evidence="7">
    <location>
        <begin position="1"/>
        <end position="21"/>
    </location>
</feature>
<evidence type="ECO:0000256" key="5">
    <source>
        <dbReference type="ARBA" id="ARBA00022906"/>
    </source>
</evidence>
<dbReference type="Gene3D" id="3.40.50.1980">
    <property type="entry name" value="Nitrogenase molybdenum iron protein domain"/>
    <property type="match status" value="3"/>
</dbReference>
<organism evidence="8 9">
    <name type="scientific">Halodurantibacterium flavum</name>
    <dbReference type="NCBI Taxonomy" id="1382802"/>
    <lineage>
        <taxon>Bacteria</taxon>
        <taxon>Pseudomonadati</taxon>
        <taxon>Pseudomonadota</taxon>
        <taxon>Alphaproteobacteria</taxon>
        <taxon>Rhodobacterales</taxon>
        <taxon>Paracoccaceae</taxon>
        <taxon>Halodurantibacterium</taxon>
    </lineage>
</organism>
<sequence length="350" mass="37004">MRYTITAATASAALFAGTAQAEVPQVITDVPPVHSLVAQVMGDLGTPDILLDQGGDPHSFQLRPSQAAALSRADILFWIGPELTPWLDRAVEGVGLRGEAIALLHAEGVHRQDYGDDHGHDHGDHGHGHDDHGHDEDHDHSAGHDHDHADDHGHDHARDDHGHSHHGHDHEHHDHSHDGLDPHAWLDPANARVWLDLIAAELAGHDPENADIYLANAEAAKARVDAAEAEVQSVLSPVGDAPIYVFHDAYGYFAGHFGLNIAGTVALGDAATPGAARLSGLRDDIAGGSGVCIFPEAQHSDAQITQLAASDEIRLGGALDPEGTTLDYGPGLYEALLLSLATTIADCVTE</sequence>
<keyword evidence="5" id="KW-0406">Ion transport</keyword>
<comment type="caution">
    <text evidence="8">The sequence shown here is derived from an EMBL/GenBank/DDBJ whole genome shotgun (WGS) entry which is preliminary data.</text>
</comment>
<dbReference type="InterPro" id="IPR006127">
    <property type="entry name" value="ZnuA-like"/>
</dbReference>
<evidence type="ECO:0000313" key="8">
    <source>
        <dbReference type="EMBL" id="MFD1912872.1"/>
    </source>
</evidence>
<accession>A0ABW4S5R3</accession>
<evidence type="ECO:0000256" key="6">
    <source>
        <dbReference type="SAM" id="MobiDB-lite"/>
    </source>
</evidence>
<keyword evidence="3" id="KW-0813">Transport</keyword>
<dbReference type="Proteomes" id="UP001597353">
    <property type="component" value="Unassembled WGS sequence"/>
</dbReference>
<gene>
    <name evidence="8" type="ORF">ACFSGJ_11690</name>
</gene>
<proteinExistence type="inferred from homology"/>
<protein>
    <recommendedName>
        <fullName evidence="2">High-affinity zinc uptake system protein ZnuA</fullName>
    </recommendedName>
</protein>
<evidence type="ECO:0000256" key="1">
    <source>
        <dbReference type="ARBA" id="ARBA00011028"/>
    </source>
</evidence>
<evidence type="ECO:0000313" key="9">
    <source>
        <dbReference type="Proteomes" id="UP001597353"/>
    </source>
</evidence>
<dbReference type="RefSeq" id="WP_390261771.1">
    <property type="nucleotide sequence ID" value="NZ_JBHUGH010000009.1"/>
</dbReference>
<feature type="chain" id="PRO_5045104293" description="High-affinity zinc uptake system protein ZnuA" evidence="7">
    <location>
        <begin position="22"/>
        <end position="350"/>
    </location>
</feature>
<evidence type="ECO:0000256" key="7">
    <source>
        <dbReference type="SAM" id="SignalP"/>
    </source>
</evidence>
<evidence type="ECO:0000256" key="4">
    <source>
        <dbReference type="ARBA" id="ARBA00022729"/>
    </source>
</evidence>
<dbReference type="PANTHER" id="PTHR42953">
    <property type="entry name" value="HIGH-AFFINITY ZINC UPTAKE SYSTEM PROTEIN ZNUA-RELATED"/>
    <property type="match status" value="1"/>
</dbReference>
<dbReference type="Pfam" id="PF01297">
    <property type="entry name" value="ZnuA"/>
    <property type="match status" value="1"/>
</dbReference>
<keyword evidence="5" id="KW-0864">Zinc transport</keyword>
<dbReference type="EMBL" id="JBHUGH010000009">
    <property type="protein sequence ID" value="MFD1912872.1"/>
    <property type="molecule type" value="Genomic_DNA"/>
</dbReference>
<evidence type="ECO:0000256" key="3">
    <source>
        <dbReference type="ARBA" id="ARBA00022448"/>
    </source>
</evidence>
<keyword evidence="9" id="KW-1185">Reference proteome</keyword>
<feature type="region of interest" description="Disordered" evidence="6">
    <location>
        <begin position="112"/>
        <end position="181"/>
    </location>
</feature>
<dbReference type="PANTHER" id="PTHR42953:SF3">
    <property type="entry name" value="HIGH-AFFINITY ZINC UPTAKE SYSTEM PROTEIN ZNUA"/>
    <property type="match status" value="1"/>
</dbReference>
<dbReference type="SUPFAM" id="SSF53807">
    <property type="entry name" value="Helical backbone' metal receptor"/>
    <property type="match status" value="1"/>
</dbReference>
<name>A0ABW4S5R3_9RHOB</name>